<dbReference type="GO" id="GO:0046512">
    <property type="term" value="P:sphingosine biosynthetic process"/>
    <property type="evidence" value="ECO:0007669"/>
    <property type="project" value="TreeGrafter"/>
</dbReference>
<feature type="binding site" evidence="6">
    <location>
        <position position="465"/>
    </location>
    <ligand>
        <name>Zn(2+)</name>
        <dbReference type="ChEBI" id="CHEBI:29105"/>
    </ligand>
</feature>
<dbReference type="STRING" id="7574.A0A2R2MQ33"/>
<sequence length="699" mass="76372">MMNCVLARHILFACFLACLATDCQGVANYYIGAGIADVTGPAAEVNMMGYANPSQKSHGIHMRLYSRAFIIADAAKTSRVVFVNVDACMISDIMKKKVANKLKTLYNGLYDETNVCVSGTHTHSGPGGYHRYVLFDVTSLGFVEESLDPLVDGIVKSIQNAHNNMVAGNIYINTGVLLNSNINRSPTAYLNNPPGEKAKYNYNVDKDMTVLKFVDGNGQPLGMISWFAVHCTSMNNTNGYISGDNKGYAAQLFEREMNPGSLPGEGKFIAAFAQSNEGDVSPNTKGAHCIDTGKPCDVSTSTCNGKPELCVASGPGKDMYESTKIIGKKQYEKAKELFDGANTLLTGPVDYRHQFVDMSNQKVQIDATHYATTCPPAMGYSFAAGTTDGPGSFDFTQGTTTGNPFWNFVRNILSKPSRAQIQCQHPKPILLNTGEMSFPYPWQPSVVPTQILRIGELMILAVPGEFSTMSGRRLRNAVTEIATQQGLPSNTKTVVAGLSNSYADYVVTYEEYQIQRYEGASTIYGPHTLLAFIQKFKGLTTAMAQGSTLSSGPSTPNFPSKLISFLTPVLHDSPPLFRSFGDVIKQPKSKYIQGDVVKVSFISANPRNNVMSGKSFLTVEKKQSDGSWKTVFTDADWETSYYWKRTSTILALSVSEISWKIPDQQPKGTYRIRHFGTAKKMITGSLKSFVGSTKSFQVV</sequence>
<feature type="binding site" evidence="6">
    <location>
        <position position="230"/>
    </location>
    <ligand>
        <name>Zn(2+)</name>
        <dbReference type="ChEBI" id="CHEBI:29105"/>
    </ligand>
</feature>
<dbReference type="GO" id="GO:0016020">
    <property type="term" value="C:membrane"/>
    <property type="evidence" value="ECO:0007669"/>
    <property type="project" value="GOC"/>
</dbReference>
<name>A0A2R2MQ33_LINAN</name>
<dbReference type="InParanoid" id="A0A2R2MQ33"/>
<dbReference type="GO" id="GO:0017040">
    <property type="term" value="F:N-acylsphingosine amidohydrolase activity"/>
    <property type="evidence" value="ECO:0007669"/>
    <property type="project" value="UniProtKB-UniRule"/>
</dbReference>
<evidence type="ECO:0000256" key="3">
    <source>
        <dbReference type="ARBA" id="ARBA00019235"/>
    </source>
</evidence>
<dbReference type="OrthoDB" id="191371at2759"/>
<evidence type="ECO:0000259" key="10">
    <source>
        <dbReference type="Pfam" id="PF17048"/>
    </source>
</evidence>
<evidence type="ECO:0000256" key="2">
    <source>
        <dbReference type="ARBA" id="ARBA00011891"/>
    </source>
</evidence>
<feature type="domain" description="Neutral/alkaline non-lysosomal ceramidase N-terminal" evidence="9">
    <location>
        <begin position="29"/>
        <end position="534"/>
    </location>
</feature>
<keyword evidence="8" id="KW-0732">Signal</keyword>
<gene>
    <name evidence="12" type="primary">LOC106168246</name>
</gene>
<dbReference type="GO" id="GO:0005576">
    <property type="term" value="C:extracellular region"/>
    <property type="evidence" value="ECO:0007669"/>
    <property type="project" value="TreeGrafter"/>
</dbReference>
<evidence type="ECO:0000256" key="5">
    <source>
        <dbReference type="PIRSR" id="PIRSR606823-1"/>
    </source>
</evidence>
<evidence type="ECO:0000256" key="4">
    <source>
        <dbReference type="ARBA" id="ARBA00022801"/>
    </source>
</evidence>
<dbReference type="Gene3D" id="2.60.40.2300">
    <property type="entry name" value="Neutral/alkaline non-lysosomal ceramidase, C-terminal domain"/>
    <property type="match status" value="1"/>
</dbReference>
<dbReference type="InterPro" id="IPR031329">
    <property type="entry name" value="NEUT/ALK_ceramidase_N"/>
</dbReference>
<dbReference type="Pfam" id="PF17048">
    <property type="entry name" value="Ceramidse_alk_C"/>
    <property type="match status" value="1"/>
</dbReference>
<keyword evidence="7" id="KW-0746">Sphingolipid metabolism</keyword>
<dbReference type="RefSeq" id="XP_023932283.1">
    <property type="nucleotide sequence ID" value="XM_024076515.1"/>
</dbReference>
<feature type="chain" id="PRO_5015159979" description="Neutral ceramidase" evidence="8">
    <location>
        <begin position="26"/>
        <end position="699"/>
    </location>
</feature>
<reference evidence="12" key="1">
    <citation type="submission" date="2025-08" db="UniProtKB">
        <authorList>
            <consortium name="RefSeq"/>
        </authorList>
    </citation>
    <scope>IDENTIFICATION</scope>
    <source>
        <tissue evidence="12">Gonads</tissue>
    </source>
</reference>
<evidence type="ECO:0000256" key="6">
    <source>
        <dbReference type="PIRSR" id="PIRSR606823-2"/>
    </source>
</evidence>
<dbReference type="InterPro" id="IPR006823">
    <property type="entry name" value="Ceramidase_alk"/>
</dbReference>
<dbReference type="PANTHER" id="PTHR12670">
    <property type="entry name" value="CERAMIDASE"/>
    <property type="match status" value="1"/>
</dbReference>
<evidence type="ECO:0000256" key="7">
    <source>
        <dbReference type="RuleBase" id="RU366019"/>
    </source>
</evidence>
<proteinExistence type="inferred from homology"/>
<feature type="active site" description="Nucleophile" evidence="5">
    <location>
        <position position="281"/>
    </location>
</feature>
<dbReference type="GO" id="GO:0046872">
    <property type="term" value="F:metal ion binding"/>
    <property type="evidence" value="ECO:0007669"/>
    <property type="project" value="UniProtKB-KW"/>
</dbReference>
<dbReference type="GO" id="GO:0046514">
    <property type="term" value="P:ceramide catabolic process"/>
    <property type="evidence" value="ECO:0007669"/>
    <property type="project" value="InterPro"/>
</dbReference>
<keyword evidence="4 7" id="KW-0378">Hydrolase</keyword>
<dbReference type="EC" id="3.5.1.23" evidence="2 7"/>
<keyword evidence="11" id="KW-1185">Reference proteome</keyword>
<comment type="catalytic activity">
    <reaction evidence="7">
        <text>an N-acylsphing-4-enine + H2O = sphing-4-enine + a fatty acid</text>
        <dbReference type="Rhea" id="RHEA:20856"/>
        <dbReference type="ChEBI" id="CHEBI:15377"/>
        <dbReference type="ChEBI" id="CHEBI:28868"/>
        <dbReference type="ChEBI" id="CHEBI:52639"/>
        <dbReference type="ChEBI" id="CHEBI:57756"/>
        <dbReference type="EC" id="3.5.1.23"/>
    </reaction>
</comment>
<evidence type="ECO:0000259" key="9">
    <source>
        <dbReference type="Pfam" id="PF04734"/>
    </source>
</evidence>
<feature type="binding site" evidence="6">
    <location>
        <position position="505"/>
    </location>
    <ligand>
        <name>Zn(2+)</name>
        <dbReference type="ChEBI" id="CHEBI:29105"/>
    </ligand>
</feature>
<dbReference type="AlphaFoldDB" id="A0A2R2MQ33"/>
<evidence type="ECO:0000256" key="8">
    <source>
        <dbReference type="SAM" id="SignalP"/>
    </source>
</evidence>
<dbReference type="PANTHER" id="PTHR12670:SF1">
    <property type="entry name" value="NEUTRAL CERAMIDASE"/>
    <property type="match status" value="1"/>
</dbReference>
<keyword evidence="6" id="KW-0479">Metal-binding</keyword>
<feature type="signal peptide" evidence="8">
    <location>
        <begin position="1"/>
        <end position="25"/>
    </location>
</feature>
<dbReference type="GeneID" id="106168246"/>
<feature type="domain" description="Neutral/alkaline non-lysosomal ceramidase C-terminal" evidence="10">
    <location>
        <begin position="536"/>
        <end position="698"/>
    </location>
</feature>
<feature type="binding site" evidence="6">
    <location>
        <position position="121"/>
    </location>
    <ligand>
        <name>Zn(2+)</name>
        <dbReference type="ChEBI" id="CHEBI:29105"/>
    </ligand>
</feature>
<accession>A0A2R2MQ33</accession>
<dbReference type="Pfam" id="PF04734">
    <property type="entry name" value="Ceramidase_alk"/>
    <property type="match status" value="1"/>
</dbReference>
<dbReference type="FunCoup" id="A0A2R2MQ33">
    <property type="interactions" value="241"/>
</dbReference>
<dbReference type="InterPro" id="IPR031331">
    <property type="entry name" value="NEUT/ALK_ceramidase_C"/>
</dbReference>
<keyword evidence="6" id="KW-0862">Zinc</keyword>
<dbReference type="InterPro" id="IPR038445">
    <property type="entry name" value="NCDase_C_sf"/>
</dbReference>
<dbReference type="Proteomes" id="UP000085678">
    <property type="component" value="Unplaced"/>
</dbReference>
<evidence type="ECO:0000313" key="11">
    <source>
        <dbReference type="Proteomes" id="UP000085678"/>
    </source>
</evidence>
<evidence type="ECO:0000256" key="1">
    <source>
        <dbReference type="ARBA" id="ARBA00009835"/>
    </source>
</evidence>
<protein>
    <recommendedName>
        <fullName evidence="3 7">Neutral ceramidase</fullName>
        <ecNumber evidence="2 7">3.5.1.23</ecNumber>
    </recommendedName>
</protein>
<organism evidence="11 12">
    <name type="scientific">Lingula anatina</name>
    <name type="common">Brachiopod</name>
    <name type="synonym">Lingula unguis</name>
    <dbReference type="NCBI Taxonomy" id="7574"/>
    <lineage>
        <taxon>Eukaryota</taxon>
        <taxon>Metazoa</taxon>
        <taxon>Spiralia</taxon>
        <taxon>Lophotrochozoa</taxon>
        <taxon>Brachiopoda</taxon>
        <taxon>Linguliformea</taxon>
        <taxon>Lingulata</taxon>
        <taxon>Lingulida</taxon>
        <taxon>Linguloidea</taxon>
        <taxon>Lingulidae</taxon>
        <taxon>Lingula</taxon>
    </lineage>
</organism>
<dbReference type="GO" id="GO:0042759">
    <property type="term" value="P:long-chain fatty acid biosynthetic process"/>
    <property type="evidence" value="ECO:0007669"/>
    <property type="project" value="TreeGrafter"/>
</dbReference>
<evidence type="ECO:0000313" key="12">
    <source>
        <dbReference type="RefSeq" id="XP_023932283.1"/>
    </source>
</evidence>
<comment type="cofactor">
    <cofactor evidence="6">
        <name>Zn(2+)</name>
        <dbReference type="ChEBI" id="CHEBI:29105"/>
    </cofactor>
    <text evidence="6">Binds 1 zinc ion per subunit.</text>
</comment>
<keyword evidence="7" id="KW-0443">Lipid metabolism</keyword>
<comment type="similarity">
    <text evidence="1 7">Belongs to the neutral ceramidase family.</text>
</comment>